<organism evidence="1 2">
    <name type="scientific">Tetragonisca angustula</name>
    <dbReference type="NCBI Taxonomy" id="166442"/>
    <lineage>
        <taxon>Eukaryota</taxon>
        <taxon>Metazoa</taxon>
        <taxon>Ecdysozoa</taxon>
        <taxon>Arthropoda</taxon>
        <taxon>Hexapoda</taxon>
        <taxon>Insecta</taxon>
        <taxon>Pterygota</taxon>
        <taxon>Neoptera</taxon>
        <taxon>Endopterygota</taxon>
        <taxon>Hymenoptera</taxon>
        <taxon>Apocrita</taxon>
        <taxon>Aculeata</taxon>
        <taxon>Apoidea</taxon>
        <taxon>Anthophila</taxon>
        <taxon>Apidae</taxon>
        <taxon>Tetragonisca</taxon>
    </lineage>
</organism>
<gene>
    <name evidence="1" type="ORF">QLX08_004482</name>
</gene>
<dbReference type="Proteomes" id="UP001432146">
    <property type="component" value="Unassembled WGS sequence"/>
</dbReference>
<sequence>MHTVPRESQEKKNNENRRAINGVKWLRRRHERWLGHGFCIRSTRSSLTTIKWQPGNGTSFDRCQNPVPADDNSARFSGREKMDNYFPYRVITSPKRRLLSAYLTDEPRDVETTHVRVRSFLLKLTLR</sequence>
<evidence type="ECO:0000313" key="1">
    <source>
        <dbReference type="EMBL" id="KAK9304034.1"/>
    </source>
</evidence>
<accession>A0AAW1A438</accession>
<comment type="caution">
    <text evidence="1">The sequence shown here is derived from an EMBL/GenBank/DDBJ whole genome shotgun (WGS) entry which is preliminary data.</text>
</comment>
<evidence type="ECO:0000313" key="2">
    <source>
        <dbReference type="Proteomes" id="UP001432146"/>
    </source>
</evidence>
<dbReference type="EMBL" id="JAWNGG020000068">
    <property type="protein sequence ID" value="KAK9304034.1"/>
    <property type="molecule type" value="Genomic_DNA"/>
</dbReference>
<dbReference type="AlphaFoldDB" id="A0AAW1A438"/>
<proteinExistence type="predicted"/>
<protein>
    <submittedName>
        <fullName evidence="1">Uncharacterized protein</fullName>
    </submittedName>
</protein>
<keyword evidence="2" id="KW-1185">Reference proteome</keyword>
<reference evidence="1 2" key="1">
    <citation type="submission" date="2024-05" db="EMBL/GenBank/DDBJ databases">
        <title>The nuclear and mitochondrial genome assemblies of Tetragonisca angustula (Apidae: Meliponini), a tiny yet remarkable pollinator in the Neotropics.</title>
        <authorList>
            <person name="Ferrari R."/>
            <person name="Ricardo P.C."/>
            <person name="Dias F.C."/>
            <person name="Araujo N.S."/>
            <person name="Soares D.O."/>
            <person name="Zhou Q.-S."/>
            <person name="Zhu C.-D."/>
            <person name="Coutinho L."/>
            <person name="Airas M.C."/>
            <person name="Batista T.M."/>
        </authorList>
    </citation>
    <scope>NUCLEOTIDE SEQUENCE [LARGE SCALE GENOMIC DNA]</scope>
    <source>
        <strain evidence="1">ASF017062</strain>
        <tissue evidence="1">Abdomen</tissue>
    </source>
</reference>
<name>A0AAW1A438_9HYME</name>